<comment type="caution">
    <text evidence="1">The sequence shown here is derived from an EMBL/GenBank/DDBJ whole genome shotgun (WGS) entry which is preliminary data.</text>
</comment>
<evidence type="ECO:0000313" key="2">
    <source>
        <dbReference type="Proteomes" id="UP000886501"/>
    </source>
</evidence>
<dbReference type="EMBL" id="MU117973">
    <property type="protein sequence ID" value="KAF9651677.1"/>
    <property type="molecule type" value="Genomic_DNA"/>
</dbReference>
<organism evidence="1 2">
    <name type="scientific">Thelephora ganbajun</name>
    <name type="common">Ganba fungus</name>
    <dbReference type="NCBI Taxonomy" id="370292"/>
    <lineage>
        <taxon>Eukaryota</taxon>
        <taxon>Fungi</taxon>
        <taxon>Dikarya</taxon>
        <taxon>Basidiomycota</taxon>
        <taxon>Agaricomycotina</taxon>
        <taxon>Agaricomycetes</taxon>
        <taxon>Thelephorales</taxon>
        <taxon>Thelephoraceae</taxon>
        <taxon>Thelephora</taxon>
    </lineage>
</organism>
<reference evidence="1" key="1">
    <citation type="submission" date="2019-10" db="EMBL/GenBank/DDBJ databases">
        <authorList>
            <consortium name="DOE Joint Genome Institute"/>
            <person name="Kuo A."/>
            <person name="Miyauchi S."/>
            <person name="Kiss E."/>
            <person name="Drula E."/>
            <person name="Kohler A."/>
            <person name="Sanchez-Garcia M."/>
            <person name="Andreopoulos B."/>
            <person name="Barry K.W."/>
            <person name="Bonito G."/>
            <person name="Buee M."/>
            <person name="Carver A."/>
            <person name="Chen C."/>
            <person name="Cichocki N."/>
            <person name="Clum A."/>
            <person name="Culley D."/>
            <person name="Crous P.W."/>
            <person name="Fauchery L."/>
            <person name="Girlanda M."/>
            <person name="Hayes R."/>
            <person name="Keri Z."/>
            <person name="Labutti K."/>
            <person name="Lipzen A."/>
            <person name="Lombard V."/>
            <person name="Magnuson J."/>
            <person name="Maillard F."/>
            <person name="Morin E."/>
            <person name="Murat C."/>
            <person name="Nolan M."/>
            <person name="Ohm R."/>
            <person name="Pangilinan J."/>
            <person name="Pereira M."/>
            <person name="Perotto S."/>
            <person name="Peter M."/>
            <person name="Riley R."/>
            <person name="Sitrit Y."/>
            <person name="Stielow B."/>
            <person name="Szollosi G."/>
            <person name="Zifcakova L."/>
            <person name="Stursova M."/>
            <person name="Spatafora J.W."/>
            <person name="Tedersoo L."/>
            <person name="Vaario L.-M."/>
            <person name="Yamada A."/>
            <person name="Yan M."/>
            <person name="Wang P."/>
            <person name="Xu J."/>
            <person name="Bruns T."/>
            <person name="Baldrian P."/>
            <person name="Vilgalys R."/>
            <person name="Henrissat B."/>
            <person name="Grigoriev I.V."/>
            <person name="Hibbett D."/>
            <person name="Nagy L.G."/>
            <person name="Martin F.M."/>
        </authorList>
    </citation>
    <scope>NUCLEOTIDE SEQUENCE</scope>
    <source>
        <strain evidence="1">P2</strain>
    </source>
</reference>
<sequence>MPVTFTDFLEQISHNLDAHDGPRLAYLLRVTGSHVKDLLREFKNPTLQGLSRYQGAIESPWDEIAIRYVLIAHHIAKGRPSEAFKEHTIFINLFYRFLATTSGWTLPALFAILRDLKDLAFDVNTLPTRPLADNETQSMACTEEAARIASKALTTCITDRASQPAESRRWGVYYVTGLIMKLYFRVKRISLSKNILRAIDANPDIPPLSQYPRSHQVTYRYYIGMLDFLNGNLAKAEEELIFAYYNCHLQVRRNQERILIYLVPLRMLRGHLPSPDLLGRFPDLDRLYSPFVAAVRKGDIKAFDAALDRAERKLLELNVLLALEKSRELCLRGVFRRAWISSSKGNRMPIRVFHAALVVSGMELPVEEVECLLANQIYKGFMKGYISHEKQMVVLSNVNAFPKLTERANPFATL</sequence>
<reference evidence="1" key="2">
    <citation type="journal article" date="2020" name="Nat. Commun.">
        <title>Large-scale genome sequencing of mycorrhizal fungi provides insights into the early evolution of symbiotic traits.</title>
        <authorList>
            <person name="Miyauchi S."/>
            <person name="Kiss E."/>
            <person name="Kuo A."/>
            <person name="Drula E."/>
            <person name="Kohler A."/>
            <person name="Sanchez-Garcia M."/>
            <person name="Morin E."/>
            <person name="Andreopoulos B."/>
            <person name="Barry K.W."/>
            <person name="Bonito G."/>
            <person name="Buee M."/>
            <person name="Carver A."/>
            <person name="Chen C."/>
            <person name="Cichocki N."/>
            <person name="Clum A."/>
            <person name="Culley D."/>
            <person name="Crous P.W."/>
            <person name="Fauchery L."/>
            <person name="Girlanda M."/>
            <person name="Hayes R.D."/>
            <person name="Keri Z."/>
            <person name="LaButti K."/>
            <person name="Lipzen A."/>
            <person name="Lombard V."/>
            <person name="Magnuson J."/>
            <person name="Maillard F."/>
            <person name="Murat C."/>
            <person name="Nolan M."/>
            <person name="Ohm R.A."/>
            <person name="Pangilinan J."/>
            <person name="Pereira M.F."/>
            <person name="Perotto S."/>
            <person name="Peter M."/>
            <person name="Pfister S."/>
            <person name="Riley R."/>
            <person name="Sitrit Y."/>
            <person name="Stielow J.B."/>
            <person name="Szollosi G."/>
            <person name="Zifcakova L."/>
            <person name="Stursova M."/>
            <person name="Spatafora J.W."/>
            <person name="Tedersoo L."/>
            <person name="Vaario L.M."/>
            <person name="Yamada A."/>
            <person name="Yan M."/>
            <person name="Wang P."/>
            <person name="Xu J."/>
            <person name="Bruns T."/>
            <person name="Baldrian P."/>
            <person name="Vilgalys R."/>
            <person name="Dunand C."/>
            <person name="Henrissat B."/>
            <person name="Grigoriev I.V."/>
            <person name="Hibbett D."/>
            <person name="Nagy L.G."/>
            <person name="Martin F.M."/>
        </authorList>
    </citation>
    <scope>NUCLEOTIDE SEQUENCE</scope>
    <source>
        <strain evidence="1">P2</strain>
    </source>
</reference>
<proteinExistence type="predicted"/>
<dbReference type="Proteomes" id="UP000886501">
    <property type="component" value="Unassembled WGS sequence"/>
</dbReference>
<accession>A0ACB6ZPW0</accession>
<name>A0ACB6ZPW0_THEGA</name>
<gene>
    <name evidence="1" type="ORF">BDM02DRAFT_3090494</name>
</gene>
<protein>
    <submittedName>
        <fullName evidence="1">Uncharacterized protein</fullName>
    </submittedName>
</protein>
<evidence type="ECO:0000313" key="1">
    <source>
        <dbReference type="EMBL" id="KAF9651677.1"/>
    </source>
</evidence>
<keyword evidence="2" id="KW-1185">Reference proteome</keyword>